<keyword evidence="8" id="KW-0227">DNA damage</keyword>
<comment type="catalytic activity">
    <reaction evidence="8">
        <text>DNA(n) + a 2'-deoxyribonucleoside 5'-triphosphate = DNA(n+1) + diphosphate</text>
        <dbReference type="Rhea" id="RHEA:22508"/>
        <dbReference type="Rhea" id="RHEA-COMP:17339"/>
        <dbReference type="Rhea" id="RHEA-COMP:17340"/>
        <dbReference type="ChEBI" id="CHEBI:33019"/>
        <dbReference type="ChEBI" id="CHEBI:61560"/>
        <dbReference type="ChEBI" id="CHEBI:173112"/>
        <dbReference type="EC" id="2.7.7.7"/>
    </reaction>
</comment>
<evidence type="ECO:0000256" key="6">
    <source>
        <dbReference type="ARBA" id="ARBA00023239"/>
    </source>
</evidence>
<dbReference type="PANTHER" id="PTHR11276">
    <property type="entry name" value="DNA POLYMERASE TYPE-X FAMILY MEMBER"/>
    <property type="match status" value="1"/>
</dbReference>
<name>A0A5B8MPB1_9CHLO</name>
<dbReference type="InterPro" id="IPR036420">
    <property type="entry name" value="BRCT_dom_sf"/>
</dbReference>
<dbReference type="InterPro" id="IPR022312">
    <property type="entry name" value="DNA_pol_X"/>
</dbReference>
<keyword evidence="2" id="KW-0237">DNA synthesis</keyword>
<sequence length="616" mass="69676">MKEQKEEKKIFKGITFCFLYTWHTKRLKDLLKMRGASLQADYKLSEASQYAVCGAGAGEEVFEELSKRKDIDVRALKGHVKFVKSQWLTACIKENKLVDPDWFVVEVPQQEGEEAASSSLPRSLSNSQYSAWSQAALDNTLDLSLPYEEDEEELAVQDTLRRLRFNWLHFKDFEKLEAVSVLQENGAAKDGDGEIPTNQYVVSELKRLLEVYQIDQRRDCHGNKVSGFGAKATRTAIAILSTPPYGEQRQIKDASEILSKAHGGRMERGVGPKTAQKIADILASPDYRLPRVVLAEGDPDYVVIKTFRAVWGCGEKMSLRWYENGLRTIDDVLKFYSENGEPGQMIGLGLKYYESLQKPVSRESMESAHRAFKAATEPLAEDLEVILAGSYRRGKPSTHDVDFLVISGNEDLGRVMKKIVKALQDSGFLLDFLQTGSENKFKHGKDGAVLASCMVMGIIRLPGSGQVCRADFKLYHKISRAFALLHNTGSAEFNRAMRFWPIGNREGIQKALDERMKAPTEPVVRSWLSKKRSRDDQQKEIYRESTQERPNSVKLTDTALVPVRREESEGGQLKRDVLWEAASWADCIHCETEEDVFKALGLAYVPPHRRNMDVNY</sequence>
<keyword evidence="5" id="KW-0235">DNA replication</keyword>
<feature type="compositionally biased region" description="Basic and acidic residues" evidence="9">
    <location>
        <begin position="533"/>
        <end position="547"/>
    </location>
</feature>
<dbReference type="Gene3D" id="3.40.50.10190">
    <property type="entry name" value="BRCT domain"/>
    <property type="match status" value="1"/>
</dbReference>
<dbReference type="PANTHER" id="PTHR11276:SF28">
    <property type="entry name" value="DNA POLYMERASE LAMBDA"/>
    <property type="match status" value="1"/>
</dbReference>
<accession>A0A5B8MPB1</accession>
<dbReference type="GO" id="GO:0046872">
    <property type="term" value="F:metal ion binding"/>
    <property type="evidence" value="ECO:0007669"/>
    <property type="project" value="UniProtKB-UniRule"/>
</dbReference>
<dbReference type="EC" id="2.7.7.7" evidence="8"/>
<gene>
    <name evidence="11" type="ORF">A3770_06p43920</name>
</gene>
<dbReference type="SMART" id="SM00292">
    <property type="entry name" value="BRCT"/>
    <property type="match status" value="1"/>
</dbReference>
<dbReference type="Gene3D" id="1.10.150.20">
    <property type="entry name" value="5' to 3' exonuclease, C-terminal subdomain"/>
    <property type="match status" value="1"/>
</dbReference>
<keyword evidence="8" id="KW-0539">Nucleus</keyword>
<evidence type="ECO:0000256" key="5">
    <source>
        <dbReference type="ARBA" id="ARBA00022705"/>
    </source>
</evidence>
<dbReference type="EMBL" id="CP031039">
    <property type="protein sequence ID" value="QDZ21874.1"/>
    <property type="molecule type" value="Genomic_DNA"/>
</dbReference>
<dbReference type="InterPro" id="IPR037160">
    <property type="entry name" value="DNA_Pol_thumb_sf"/>
</dbReference>
<keyword evidence="8" id="KW-0234">DNA repair</keyword>
<dbReference type="InterPro" id="IPR029398">
    <property type="entry name" value="PolB_thumb"/>
</dbReference>
<dbReference type="GO" id="GO:0016829">
    <property type="term" value="F:lyase activity"/>
    <property type="evidence" value="ECO:0007669"/>
    <property type="project" value="UniProtKB-KW"/>
</dbReference>
<comment type="similarity">
    <text evidence="8">Belongs to the DNA polymerase type-X family.</text>
</comment>
<dbReference type="GO" id="GO:0005634">
    <property type="term" value="C:nucleus"/>
    <property type="evidence" value="ECO:0007669"/>
    <property type="project" value="UniProtKB-SubCell"/>
</dbReference>
<keyword evidence="8" id="KW-0239">DNA-directed DNA polymerase</keyword>
<organism evidence="11 12">
    <name type="scientific">Chloropicon primus</name>
    <dbReference type="NCBI Taxonomy" id="1764295"/>
    <lineage>
        <taxon>Eukaryota</taxon>
        <taxon>Viridiplantae</taxon>
        <taxon>Chlorophyta</taxon>
        <taxon>Chloropicophyceae</taxon>
        <taxon>Chloropicales</taxon>
        <taxon>Chloropicaceae</taxon>
        <taxon>Chloropicon</taxon>
    </lineage>
</organism>
<reference evidence="11 12" key="1">
    <citation type="submission" date="2018-07" db="EMBL/GenBank/DDBJ databases">
        <title>The complete nuclear genome of the prasinophyte Chloropicon primus (CCMP1205).</title>
        <authorList>
            <person name="Pombert J.-F."/>
            <person name="Otis C."/>
            <person name="Turmel M."/>
            <person name="Lemieux C."/>
        </authorList>
    </citation>
    <scope>NUCLEOTIDE SEQUENCE [LARGE SCALE GENOMIC DNA]</scope>
    <source>
        <strain evidence="11 12">CCMP1205</strain>
    </source>
</reference>
<dbReference type="OrthoDB" id="205514at2759"/>
<dbReference type="GO" id="GO:0006303">
    <property type="term" value="P:double-strand break repair via nonhomologous end joining"/>
    <property type="evidence" value="ECO:0007669"/>
    <property type="project" value="TreeGrafter"/>
</dbReference>
<comment type="subcellular location">
    <subcellularLocation>
        <location evidence="8">Nucleus</location>
    </subcellularLocation>
</comment>
<dbReference type="Pfam" id="PF14792">
    <property type="entry name" value="DNA_pol_B_palm"/>
    <property type="match status" value="1"/>
</dbReference>
<dbReference type="Gene3D" id="3.30.210.10">
    <property type="entry name" value="DNA polymerase, thumb domain"/>
    <property type="match status" value="1"/>
</dbReference>
<dbReference type="PRINTS" id="PR00869">
    <property type="entry name" value="DNAPOLX"/>
</dbReference>
<dbReference type="AlphaFoldDB" id="A0A5B8MPB1"/>
<dbReference type="PRINTS" id="PR00870">
    <property type="entry name" value="DNAPOLXBETA"/>
</dbReference>
<dbReference type="SMART" id="SM00483">
    <property type="entry name" value="POLXc"/>
    <property type="match status" value="1"/>
</dbReference>
<dbReference type="Proteomes" id="UP000316726">
    <property type="component" value="Chromosome 6"/>
</dbReference>
<evidence type="ECO:0000256" key="9">
    <source>
        <dbReference type="SAM" id="MobiDB-lite"/>
    </source>
</evidence>
<dbReference type="PROSITE" id="PS50172">
    <property type="entry name" value="BRCT"/>
    <property type="match status" value="1"/>
</dbReference>
<evidence type="ECO:0000313" key="12">
    <source>
        <dbReference type="Proteomes" id="UP000316726"/>
    </source>
</evidence>
<evidence type="ECO:0000256" key="8">
    <source>
        <dbReference type="RuleBase" id="RU366014"/>
    </source>
</evidence>
<feature type="domain" description="BRCT" evidence="10">
    <location>
        <begin position="6"/>
        <end position="105"/>
    </location>
</feature>
<evidence type="ECO:0000256" key="2">
    <source>
        <dbReference type="ARBA" id="ARBA00022634"/>
    </source>
</evidence>
<dbReference type="Pfam" id="PF10391">
    <property type="entry name" value="DNA_pol_lambd_f"/>
    <property type="match status" value="1"/>
</dbReference>
<proteinExistence type="inferred from homology"/>
<dbReference type="Gene3D" id="3.30.460.10">
    <property type="entry name" value="Beta Polymerase, domain 2"/>
    <property type="match status" value="1"/>
</dbReference>
<feature type="active site" description="Nucleophile; Schiff-base intermediate with DNA; for 5'-dRP lyase activity" evidence="7">
    <location>
        <position position="277"/>
    </location>
</feature>
<evidence type="ECO:0000256" key="1">
    <source>
        <dbReference type="ARBA" id="ARBA00001936"/>
    </source>
</evidence>
<keyword evidence="12" id="KW-1185">Reference proteome</keyword>
<evidence type="ECO:0000259" key="10">
    <source>
        <dbReference type="PROSITE" id="PS50172"/>
    </source>
</evidence>
<feature type="region of interest" description="Disordered" evidence="9">
    <location>
        <begin position="528"/>
        <end position="551"/>
    </location>
</feature>
<protein>
    <recommendedName>
        <fullName evidence="8">DNA polymerase</fullName>
        <ecNumber evidence="8">2.7.7.7</ecNumber>
    </recommendedName>
</protein>
<dbReference type="InterPro" id="IPR043519">
    <property type="entry name" value="NT_sf"/>
</dbReference>
<keyword evidence="6" id="KW-0456">Lyase</keyword>
<dbReference type="InterPro" id="IPR002054">
    <property type="entry name" value="DNA-dir_DNA_pol_X"/>
</dbReference>
<dbReference type="Pfam" id="PF14791">
    <property type="entry name" value="DNA_pol_B_thumb"/>
    <property type="match status" value="1"/>
</dbReference>
<dbReference type="GO" id="GO:0003887">
    <property type="term" value="F:DNA-directed DNA polymerase activity"/>
    <property type="evidence" value="ECO:0007669"/>
    <property type="project" value="UniProtKB-UniRule"/>
</dbReference>
<dbReference type="GO" id="GO:0003677">
    <property type="term" value="F:DNA binding"/>
    <property type="evidence" value="ECO:0007669"/>
    <property type="project" value="UniProtKB-UniRule"/>
</dbReference>
<dbReference type="STRING" id="1764295.A0A5B8MPB1"/>
<dbReference type="SUPFAM" id="SSF81301">
    <property type="entry name" value="Nucleotidyltransferase"/>
    <property type="match status" value="1"/>
</dbReference>
<keyword evidence="4 8" id="KW-0548">Nucleotidyltransferase</keyword>
<dbReference type="InterPro" id="IPR001357">
    <property type="entry name" value="BRCT_dom"/>
</dbReference>
<dbReference type="InterPro" id="IPR028207">
    <property type="entry name" value="DNA_pol_B_palm_palm"/>
</dbReference>
<dbReference type="SUPFAM" id="SSF52113">
    <property type="entry name" value="BRCT domain"/>
    <property type="match status" value="1"/>
</dbReference>
<comment type="function">
    <text evidence="8">DNA polymerase that functions in several pathways of DNA repair. Involved in base excision repair (BER) responsible for repair of lesions that give rise to abasic (AP) sites in DNA. Also contributes to DNA double-strand break repair by non-homologous end joining and homologous recombination. Has both template-dependent and template-independent (terminal transferase) DNA polymerase activities. Has also a 5'-deoxyribose-5-phosphate lyase (dRP lyase) activity.</text>
</comment>
<evidence type="ECO:0000256" key="3">
    <source>
        <dbReference type="ARBA" id="ARBA00022679"/>
    </source>
</evidence>
<dbReference type="InterPro" id="IPR018944">
    <property type="entry name" value="DNA_pol_lambd_fingers_domain"/>
</dbReference>
<dbReference type="SUPFAM" id="SSF81585">
    <property type="entry name" value="PsbU/PolX domain-like"/>
    <property type="match status" value="1"/>
</dbReference>
<dbReference type="InterPro" id="IPR002008">
    <property type="entry name" value="DNA_pol_X_beta-like"/>
</dbReference>
<keyword evidence="3 8" id="KW-0808">Transferase</keyword>
<evidence type="ECO:0000256" key="4">
    <source>
        <dbReference type="ARBA" id="ARBA00022695"/>
    </source>
</evidence>
<evidence type="ECO:0000313" key="11">
    <source>
        <dbReference type="EMBL" id="QDZ21874.1"/>
    </source>
</evidence>
<comment type="cofactor">
    <cofactor evidence="1">
        <name>Mn(2+)</name>
        <dbReference type="ChEBI" id="CHEBI:29035"/>
    </cofactor>
</comment>
<evidence type="ECO:0000256" key="7">
    <source>
        <dbReference type="PIRSR" id="PIRSR622312-50"/>
    </source>
</evidence>